<dbReference type="Gene3D" id="1.10.10.750">
    <property type="entry name" value="Ypt/Rab-GAP domain of gyp1p, domain 1"/>
    <property type="match status" value="1"/>
</dbReference>
<dbReference type="SUPFAM" id="SSF47923">
    <property type="entry name" value="Ypt/Rab-GAP domain of gyp1p"/>
    <property type="match status" value="2"/>
</dbReference>
<evidence type="ECO:0000259" key="1">
    <source>
        <dbReference type="PROSITE" id="PS50086"/>
    </source>
</evidence>
<dbReference type="Pfam" id="PF00566">
    <property type="entry name" value="RabGAP-TBC"/>
    <property type="match status" value="1"/>
</dbReference>
<sequence>WPKNPQVLFSAITTGDKSMDDEELSLLNEFSEILQSEVYVDLDRLRNAARHGIPAQVRGDVWQYLLGVQHADRSKELSFSKARAEDYKALEHTDNESSKRLKGEMGRYARRVNFFSSKENCATLEHVVTAYLNNNREVDYYPALISVCAPFVITVKEECDAYYCFERLMKLLDEHFATNSINEQVANFMTLFRCILPDLYNYFEEEEVDLNEWVTSWLQYLLAKELTFDNLVRLWDTYFSYPDPMDLHPYVCLAILRTTKENLEDLEQSEIRTMLMRLPNLDITRIIAQAQNLRHETMERQLYEDGAL</sequence>
<dbReference type="InterPro" id="IPR035969">
    <property type="entry name" value="Rab-GAP_TBC_sf"/>
</dbReference>
<dbReference type="PANTHER" id="PTHR22957">
    <property type="entry name" value="TBC1 DOMAIN FAMILY MEMBER GTPASE-ACTIVATING PROTEIN"/>
    <property type="match status" value="1"/>
</dbReference>
<name>A0A8H7Q261_MORIS</name>
<evidence type="ECO:0000313" key="3">
    <source>
        <dbReference type="Proteomes" id="UP000654370"/>
    </source>
</evidence>
<reference evidence="2" key="1">
    <citation type="submission" date="2020-12" db="EMBL/GenBank/DDBJ databases">
        <title>Metabolic potential, ecology and presence of endohyphal bacteria is reflected in genomic diversity of Mucoromycotina.</title>
        <authorList>
            <person name="Muszewska A."/>
            <person name="Okrasinska A."/>
            <person name="Steczkiewicz K."/>
            <person name="Drgas O."/>
            <person name="Orlowska M."/>
            <person name="Perlinska-Lenart U."/>
            <person name="Aleksandrzak-Piekarczyk T."/>
            <person name="Szatraj K."/>
            <person name="Zielenkiewicz U."/>
            <person name="Pilsyk S."/>
            <person name="Malc E."/>
            <person name="Mieczkowski P."/>
            <person name="Kruszewska J.S."/>
            <person name="Biernat P."/>
            <person name="Pawlowska J."/>
        </authorList>
    </citation>
    <scope>NUCLEOTIDE SEQUENCE</scope>
    <source>
        <strain evidence="2">WA0000067209</strain>
    </source>
</reference>
<feature type="domain" description="Rab-GAP TBC" evidence="1">
    <location>
        <begin position="52"/>
        <end position="242"/>
    </location>
</feature>
<proteinExistence type="predicted"/>
<evidence type="ECO:0000313" key="2">
    <source>
        <dbReference type="EMBL" id="KAG2185054.1"/>
    </source>
</evidence>
<dbReference type="Gene3D" id="1.10.8.270">
    <property type="entry name" value="putative rabgap domain of human tbc1 domain family member 14 like domains"/>
    <property type="match status" value="1"/>
</dbReference>
<feature type="non-terminal residue" evidence="2">
    <location>
        <position position="308"/>
    </location>
</feature>
<dbReference type="SMART" id="SM00164">
    <property type="entry name" value="TBC"/>
    <property type="match status" value="1"/>
</dbReference>
<dbReference type="AlphaFoldDB" id="A0A8H7Q261"/>
<protein>
    <recommendedName>
        <fullName evidence="1">Rab-GAP TBC domain-containing protein</fullName>
    </recommendedName>
</protein>
<dbReference type="PANTHER" id="PTHR22957:SF268">
    <property type="entry name" value="ANKYRIN REPEAT-CONTAINING PROTEIN"/>
    <property type="match status" value="1"/>
</dbReference>
<dbReference type="OrthoDB" id="27140at2759"/>
<keyword evidence="3" id="KW-1185">Reference proteome</keyword>
<dbReference type="InterPro" id="IPR000195">
    <property type="entry name" value="Rab-GAP-TBC_dom"/>
</dbReference>
<comment type="caution">
    <text evidence="2">The sequence shown here is derived from an EMBL/GenBank/DDBJ whole genome shotgun (WGS) entry which is preliminary data.</text>
</comment>
<dbReference type="PROSITE" id="PS50086">
    <property type="entry name" value="TBC_RABGAP"/>
    <property type="match status" value="1"/>
</dbReference>
<organism evidence="2 3">
    <name type="scientific">Mortierella isabellina</name>
    <name type="common">Filamentous fungus</name>
    <name type="synonym">Umbelopsis isabellina</name>
    <dbReference type="NCBI Taxonomy" id="91625"/>
    <lineage>
        <taxon>Eukaryota</taxon>
        <taxon>Fungi</taxon>
        <taxon>Fungi incertae sedis</taxon>
        <taxon>Mucoromycota</taxon>
        <taxon>Mucoromycotina</taxon>
        <taxon>Umbelopsidomycetes</taxon>
        <taxon>Umbelopsidales</taxon>
        <taxon>Umbelopsidaceae</taxon>
        <taxon>Umbelopsis</taxon>
    </lineage>
</organism>
<dbReference type="GO" id="GO:0005096">
    <property type="term" value="F:GTPase activator activity"/>
    <property type="evidence" value="ECO:0007669"/>
    <property type="project" value="TreeGrafter"/>
</dbReference>
<dbReference type="Proteomes" id="UP000654370">
    <property type="component" value="Unassembled WGS sequence"/>
</dbReference>
<dbReference type="EMBL" id="JAEPQZ010000002">
    <property type="protein sequence ID" value="KAG2185054.1"/>
    <property type="molecule type" value="Genomic_DNA"/>
</dbReference>
<accession>A0A8H7Q261</accession>
<dbReference type="Gene3D" id="1.10.472.80">
    <property type="entry name" value="Ypt/Rab-GAP domain of gyp1p, domain 3"/>
    <property type="match status" value="1"/>
</dbReference>
<gene>
    <name evidence="2" type="ORF">INT43_000967</name>
</gene>